<reference evidence="2 3" key="1">
    <citation type="submission" date="2023-07" db="EMBL/GenBank/DDBJ databases">
        <title>Sequencing the genomes of 1000 actinobacteria strains.</title>
        <authorList>
            <person name="Klenk H.-P."/>
        </authorList>
    </citation>
    <scope>NUCLEOTIDE SEQUENCE [LARGE SCALE GENOMIC DNA]</scope>
    <source>
        <strain evidence="2 3">DSM 46740</strain>
    </source>
</reference>
<organism evidence="2 3">
    <name type="scientific">Streptosporangium lutulentum</name>
    <dbReference type="NCBI Taxonomy" id="1461250"/>
    <lineage>
        <taxon>Bacteria</taxon>
        <taxon>Bacillati</taxon>
        <taxon>Actinomycetota</taxon>
        <taxon>Actinomycetes</taxon>
        <taxon>Streptosporangiales</taxon>
        <taxon>Streptosporangiaceae</taxon>
        <taxon>Streptosporangium</taxon>
    </lineage>
</organism>
<dbReference type="PROSITE" id="PS00092">
    <property type="entry name" value="N6_MTASE"/>
    <property type="match status" value="1"/>
</dbReference>
<keyword evidence="3" id="KW-1185">Reference proteome</keyword>
<dbReference type="EMBL" id="JAUSQU010000001">
    <property type="protein sequence ID" value="MDP9848106.1"/>
    <property type="molecule type" value="Genomic_DNA"/>
</dbReference>
<dbReference type="RefSeq" id="WP_307565179.1">
    <property type="nucleotide sequence ID" value="NZ_JAUSQU010000001.1"/>
</dbReference>
<protein>
    <submittedName>
        <fullName evidence="2">Adenine-specific DNA methylase</fullName>
    </submittedName>
</protein>
<dbReference type="InterPro" id="IPR002052">
    <property type="entry name" value="DNA_methylase_N6_adenine_CS"/>
</dbReference>
<evidence type="ECO:0000313" key="3">
    <source>
        <dbReference type="Proteomes" id="UP001225356"/>
    </source>
</evidence>
<keyword evidence="2" id="KW-0808">Transferase</keyword>
<dbReference type="GO" id="GO:0032259">
    <property type="term" value="P:methylation"/>
    <property type="evidence" value="ECO:0007669"/>
    <property type="project" value="UniProtKB-KW"/>
</dbReference>
<feature type="region of interest" description="Disordered" evidence="1">
    <location>
        <begin position="169"/>
        <end position="196"/>
    </location>
</feature>
<name>A0ABT9QP20_9ACTN</name>
<feature type="region of interest" description="Disordered" evidence="1">
    <location>
        <begin position="465"/>
        <end position="485"/>
    </location>
</feature>
<evidence type="ECO:0000313" key="2">
    <source>
        <dbReference type="EMBL" id="MDP9848106.1"/>
    </source>
</evidence>
<sequence>MSTSPTVTAAESSATGGLTDQTATPARLIDTWFPCPEVDKAVGTPAGSGLSEKALFTWFASRPIAQARAAVLCSLLPDTLENRFDIQAAVLKGEKAAMLRLRSRIAEQYGAKPPVVLDIYSGRGIISLEATRAGATAIGIDLSPVATLAGRLLADYPLRDWSAEPPLPYSPATEFAREEKEAASPNSKRRKSATTGQLGLAGLAGEPRLLGDVRTVLSEVGRRVAKQMTAHYPGNAALGGQVPWAYLWAVTIPCDGCSRRFPLIGSMVLRNPYNRTRDEGQALELIVDGDHWLPHVKDGLPQQQPTFSAPVGKQGKSARCPFPNCGHVHTLDVVKAKGFAGQYIDAMLAVAEIDPNTNRKEFRVPRPDESAAAARADLSALSTIAGLSPFPDEAIPRGNKDNVRASGYGYTTYGSLMNPRQTILFATTAKIIAELHHELREAVSPEYAAALCSYAASNIARQLRRATRGSRKESRGRPDGSAQNRVYSGDVFTNQSTVTHAFDYLEVGPGAGPGTWSSVSSSLLNALRKVLLENTFESPPARLRRASSVALPFRDATIDVIVTDPPYYDMIAYADSSDLSYAWFKRALRGALKDLFDGALDGTDGLQDKSEEIIVKRGAKANGDHRTQDFYESMLARSFAEARRVLKANGHMTVIFGHSDPQAWKRLLAALTNAGFVVTSSWPSRTETAVTGVATISVTVSIGARVAPPNRPIGIAAQVDAEVINQVKTRCRTWDGDGLALEDQLMASYGAALQVVGRYSKVITPDGTAVSLEHYMTLARRAVRDAVALRLDESPLEIFDPHTRLAIFWHEVHGRMDVPKGEARFFAQSDALRIEDLRGPILIETKAGYRLRHDAPGQLFSTSSTYEVVRGMAARWPEGTVAAAACLTSAERSPTDAQVWALVDWLATKLPASDPVRVALAAVKRNRASIQAIAVSSGTTHVAATPLSLFEETS</sequence>
<dbReference type="Proteomes" id="UP001225356">
    <property type="component" value="Unassembled WGS sequence"/>
</dbReference>
<gene>
    <name evidence="2" type="ORF">J2853_007317</name>
</gene>
<dbReference type="Gene3D" id="3.40.50.150">
    <property type="entry name" value="Vaccinia Virus protein VP39"/>
    <property type="match status" value="2"/>
</dbReference>
<evidence type="ECO:0000256" key="1">
    <source>
        <dbReference type="SAM" id="MobiDB-lite"/>
    </source>
</evidence>
<dbReference type="InterPro" id="IPR029063">
    <property type="entry name" value="SAM-dependent_MTases_sf"/>
</dbReference>
<feature type="region of interest" description="Disordered" evidence="1">
    <location>
        <begin position="1"/>
        <end position="20"/>
    </location>
</feature>
<comment type="caution">
    <text evidence="2">The sequence shown here is derived from an EMBL/GenBank/DDBJ whole genome shotgun (WGS) entry which is preliminary data.</text>
</comment>
<proteinExistence type="predicted"/>
<dbReference type="SUPFAM" id="SSF53335">
    <property type="entry name" value="S-adenosyl-L-methionine-dependent methyltransferases"/>
    <property type="match status" value="3"/>
</dbReference>
<accession>A0ABT9QP20</accession>
<dbReference type="GO" id="GO:0008168">
    <property type="term" value="F:methyltransferase activity"/>
    <property type="evidence" value="ECO:0007669"/>
    <property type="project" value="UniProtKB-KW"/>
</dbReference>
<keyword evidence="2" id="KW-0489">Methyltransferase</keyword>